<evidence type="ECO:0000256" key="5">
    <source>
        <dbReference type="ARBA" id="ARBA00022989"/>
    </source>
</evidence>
<dbReference type="Gene3D" id="1.20.58.390">
    <property type="entry name" value="Neurotransmitter-gated ion-channel transmembrane domain"/>
    <property type="match status" value="1"/>
</dbReference>
<dbReference type="RefSeq" id="XP_017659815.1">
    <property type="nucleotide sequence ID" value="XM_017804326.1"/>
</dbReference>
<evidence type="ECO:0000256" key="3">
    <source>
        <dbReference type="ARBA" id="ARBA00022692"/>
    </source>
</evidence>
<dbReference type="FunFam" id="2.70.170.10:FF:000001">
    <property type="entry name" value="Gamma-aminobutyric acid A receptor subunit alpha-2"/>
    <property type="match status" value="1"/>
</dbReference>
<keyword evidence="4 18" id="KW-0732">Signal</keyword>
<evidence type="ECO:0000256" key="2">
    <source>
        <dbReference type="ARBA" id="ARBA00022475"/>
    </source>
</evidence>
<dbReference type="InterPro" id="IPR006028">
    <property type="entry name" value="GABAA/Glycine_rcpt"/>
</dbReference>
<evidence type="ECO:0000256" key="7">
    <source>
        <dbReference type="ARBA" id="ARBA00023065"/>
    </source>
</evidence>
<dbReference type="GO" id="GO:0045211">
    <property type="term" value="C:postsynaptic membrane"/>
    <property type="evidence" value="ECO:0007669"/>
    <property type="project" value="UniProtKB-SubCell"/>
</dbReference>
<dbReference type="CDD" id="cd19052">
    <property type="entry name" value="LGIC_TM_GABAAR_alpha"/>
    <property type="match status" value="1"/>
</dbReference>
<dbReference type="InterPro" id="IPR006029">
    <property type="entry name" value="Neurotrans-gated_channel_TM"/>
</dbReference>
<evidence type="ECO:0000256" key="14">
    <source>
        <dbReference type="ARBA" id="ARBA00023257"/>
    </source>
</evidence>
<accession>A0A6J0GD37</accession>
<keyword evidence="2" id="KW-1003">Cell membrane</keyword>
<keyword evidence="6" id="KW-0770">Synapse</keyword>
<evidence type="ECO:0000256" key="4">
    <source>
        <dbReference type="ARBA" id="ARBA00022729"/>
    </source>
</evidence>
<dbReference type="SUPFAM" id="SSF90112">
    <property type="entry name" value="Neurotransmitter-gated ion-channel transmembrane pore"/>
    <property type="match status" value="1"/>
</dbReference>
<feature type="region of interest" description="Disordered" evidence="19">
    <location>
        <begin position="519"/>
        <end position="547"/>
    </location>
</feature>
<evidence type="ECO:0000313" key="23">
    <source>
        <dbReference type="RefSeq" id="XP_017659815.1"/>
    </source>
</evidence>
<feature type="compositionally biased region" description="Polar residues" evidence="19">
    <location>
        <begin position="437"/>
        <end position="466"/>
    </location>
</feature>
<keyword evidence="14" id="KW-0628">Postsynaptic cell membrane</keyword>
<dbReference type="InterPro" id="IPR036719">
    <property type="entry name" value="Neuro-gated_channel_TM_sf"/>
</dbReference>
<keyword evidence="13" id="KW-0868">Chloride</keyword>
<evidence type="ECO:0000256" key="1">
    <source>
        <dbReference type="ARBA" id="ARBA00022448"/>
    </source>
</evidence>
<dbReference type="PROSITE" id="PS00236">
    <property type="entry name" value="NEUROTR_ION_CHANNEL"/>
    <property type="match status" value="1"/>
</dbReference>
<evidence type="ECO:0000313" key="22">
    <source>
        <dbReference type="Proteomes" id="UP000504624"/>
    </source>
</evidence>
<dbReference type="Pfam" id="PF02931">
    <property type="entry name" value="Neur_chan_LBD"/>
    <property type="match status" value="1"/>
</dbReference>
<evidence type="ECO:0000256" key="18">
    <source>
        <dbReference type="RuleBase" id="RU000687"/>
    </source>
</evidence>
<feature type="chain" id="PRO_5027161096" evidence="18">
    <location>
        <begin position="31"/>
        <end position="547"/>
    </location>
</feature>
<dbReference type="GO" id="GO:0005254">
    <property type="term" value="F:chloride channel activity"/>
    <property type="evidence" value="ECO:0007669"/>
    <property type="project" value="UniProtKB-KW"/>
</dbReference>
<dbReference type="GO" id="GO:0034707">
    <property type="term" value="C:chloride channel complex"/>
    <property type="evidence" value="ECO:0007669"/>
    <property type="project" value="UniProtKB-KW"/>
</dbReference>
<evidence type="ECO:0000256" key="10">
    <source>
        <dbReference type="ARBA" id="ARBA00023170"/>
    </source>
</evidence>
<evidence type="ECO:0000256" key="9">
    <source>
        <dbReference type="ARBA" id="ARBA00023157"/>
    </source>
</evidence>
<dbReference type="GeneID" id="108492237"/>
<dbReference type="GO" id="GO:0004890">
    <property type="term" value="F:GABA-A receptor activity"/>
    <property type="evidence" value="ECO:0007669"/>
    <property type="project" value="InterPro"/>
</dbReference>
<dbReference type="InterPro" id="IPR006202">
    <property type="entry name" value="Neur_chan_lig-bd"/>
</dbReference>
<keyword evidence="1 18" id="KW-0813">Transport</keyword>
<keyword evidence="7 18" id="KW-0406">Ion transport</keyword>
<feature type="signal peptide" evidence="18">
    <location>
        <begin position="1"/>
        <end position="30"/>
    </location>
</feature>
<name>A0A6J0GD37_9PASS</name>
<keyword evidence="9" id="KW-1015">Disulfide bond</keyword>
<keyword evidence="5 18" id="KW-1133">Transmembrane helix</keyword>
<feature type="domain" description="Neurotransmitter-gated ion-channel transmembrane" evidence="21">
    <location>
        <begin position="262"/>
        <end position="427"/>
    </location>
</feature>
<dbReference type="PRINTS" id="PR00252">
    <property type="entry name" value="NRIONCHANNEL"/>
</dbReference>
<dbReference type="AlphaFoldDB" id="A0A6J0GD37"/>
<dbReference type="InterPro" id="IPR006201">
    <property type="entry name" value="Neur_channel"/>
</dbReference>
<keyword evidence="22" id="KW-1185">Reference proteome</keyword>
<dbReference type="InterPro" id="IPR001390">
    <property type="entry name" value="GABAAa_rcpt"/>
</dbReference>
<dbReference type="CTD" id="2557"/>
<dbReference type="FunFam" id="1.20.58.390:FF:000002">
    <property type="entry name" value="Putative gamma-aminobutyric acid receptor subunit alpha-5"/>
    <property type="match status" value="1"/>
</dbReference>
<evidence type="ECO:0000256" key="16">
    <source>
        <dbReference type="ARBA" id="ARBA00023303"/>
    </source>
</evidence>
<dbReference type="InterPro" id="IPR018000">
    <property type="entry name" value="Neurotransmitter_ion_chnl_CS"/>
</dbReference>
<evidence type="ECO:0000256" key="15">
    <source>
        <dbReference type="ARBA" id="ARBA00023286"/>
    </source>
</evidence>
<keyword evidence="8 18" id="KW-0472">Membrane</keyword>
<dbReference type="OrthoDB" id="203862at2759"/>
<dbReference type="InterPro" id="IPR036734">
    <property type="entry name" value="Neur_chan_lig-bd_sf"/>
</dbReference>
<keyword evidence="15" id="KW-1071">Ligand-gated ion channel</keyword>
<feature type="region of interest" description="Disordered" evidence="19">
    <location>
        <begin position="402"/>
        <end position="466"/>
    </location>
</feature>
<evidence type="ECO:0000259" key="21">
    <source>
        <dbReference type="Pfam" id="PF02932"/>
    </source>
</evidence>
<evidence type="ECO:0000256" key="12">
    <source>
        <dbReference type="ARBA" id="ARBA00023180"/>
    </source>
</evidence>
<dbReference type="Gene3D" id="2.70.170.10">
    <property type="entry name" value="Neurotransmitter-gated ion-channel ligand-binding domain"/>
    <property type="match status" value="1"/>
</dbReference>
<dbReference type="PRINTS" id="PR01079">
    <property type="entry name" value="GABAARALPHA"/>
</dbReference>
<proteinExistence type="inferred from homology"/>
<dbReference type="PANTHER" id="PTHR18945">
    <property type="entry name" value="NEUROTRANSMITTER GATED ION CHANNEL"/>
    <property type="match status" value="1"/>
</dbReference>
<feature type="transmembrane region" description="Helical" evidence="18">
    <location>
        <begin position="320"/>
        <end position="343"/>
    </location>
</feature>
<comment type="caution">
    <text evidence="18">Lacks conserved residue(s) required for the propagation of feature annotation.</text>
</comment>
<feature type="transmembrane region" description="Helical" evidence="18">
    <location>
        <begin position="289"/>
        <end position="308"/>
    </location>
</feature>
<dbReference type="Pfam" id="PF02932">
    <property type="entry name" value="Neur_chan_memb"/>
    <property type="match status" value="1"/>
</dbReference>
<dbReference type="InterPro" id="IPR047024">
    <property type="entry name" value="Gabra-1-6_TM"/>
</dbReference>
<reference evidence="23" key="1">
    <citation type="submission" date="2025-08" db="UniProtKB">
        <authorList>
            <consortium name="RefSeq"/>
        </authorList>
    </citation>
    <scope>IDENTIFICATION</scope>
</reference>
<comment type="similarity">
    <text evidence="18">Belongs to the ligand-gated ion channel (TC 1.A.9) family.</text>
</comment>
<evidence type="ECO:0000256" key="19">
    <source>
        <dbReference type="SAM" id="MobiDB-lite"/>
    </source>
</evidence>
<keyword evidence="12" id="KW-0325">Glycoprotein</keyword>
<feature type="transmembrane region" description="Helical" evidence="18">
    <location>
        <begin position="255"/>
        <end position="277"/>
    </location>
</feature>
<dbReference type="Proteomes" id="UP000504624">
    <property type="component" value="Unplaced"/>
</dbReference>
<dbReference type="CDD" id="cd19037">
    <property type="entry name" value="LGIC_ECD_GABAAR_A4"/>
    <property type="match status" value="1"/>
</dbReference>
<dbReference type="NCBIfam" id="TIGR00860">
    <property type="entry name" value="LIC"/>
    <property type="match status" value="1"/>
</dbReference>
<evidence type="ECO:0000256" key="17">
    <source>
        <dbReference type="ARBA" id="ARBA00034104"/>
    </source>
</evidence>
<organism evidence="22 23">
    <name type="scientific">Lepidothrix coronata</name>
    <name type="common">blue-crowned manakin</name>
    <dbReference type="NCBI Taxonomy" id="321398"/>
    <lineage>
        <taxon>Eukaryota</taxon>
        <taxon>Metazoa</taxon>
        <taxon>Chordata</taxon>
        <taxon>Craniata</taxon>
        <taxon>Vertebrata</taxon>
        <taxon>Euteleostomi</taxon>
        <taxon>Archelosauria</taxon>
        <taxon>Archosauria</taxon>
        <taxon>Dinosauria</taxon>
        <taxon>Saurischia</taxon>
        <taxon>Theropoda</taxon>
        <taxon>Coelurosauria</taxon>
        <taxon>Aves</taxon>
        <taxon>Neognathae</taxon>
        <taxon>Neoaves</taxon>
        <taxon>Telluraves</taxon>
        <taxon>Australaves</taxon>
        <taxon>Passeriformes</taxon>
        <taxon>Pipridae</taxon>
        <taxon>Lepidothrix</taxon>
    </lineage>
</organism>
<gene>
    <name evidence="23" type="primary">GABRA4</name>
</gene>
<evidence type="ECO:0000256" key="6">
    <source>
        <dbReference type="ARBA" id="ARBA00023018"/>
    </source>
</evidence>
<keyword evidence="16 18" id="KW-0407">Ion channel</keyword>
<dbReference type="GO" id="GO:0005230">
    <property type="term" value="F:extracellular ligand-gated monoatomic ion channel activity"/>
    <property type="evidence" value="ECO:0007669"/>
    <property type="project" value="InterPro"/>
</dbReference>
<feature type="compositionally biased region" description="Polar residues" evidence="19">
    <location>
        <begin position="408"/>
        <end position="424"/>
    </location>
</feature>
<dbReference type="PRINTS" id="PR00253">
    <property type="entry name" value="GABAARECEPTR"/>
</dbReference>
<dbReference type="SUPFAM" id="SSF63712">
    <property type="entry name" value="Nicotinic receptor ligand binding domain-like"/>
    <property type="match status" value="1"/>
</dbReference>
<feature type="domain" description="Neurotransmitter-gated ion-channel ligand-binding" evidence="20">
    <location>
        <begin position="49"/>
        <end position="255"/>
    </location>
</feature>
<dbReference type="InterPro" id="IPR038050">
    <property type="entry name" value="Neuro_actylchol_rec"/>
</dbReference>
<evidence type="ECO:0000259" key="20">
    <source>
        <dbReference type="Pfam" id="PF02931"/>
    </source>
</evidence>
<keyword evidence="11" id="KW-0869">Chloride channel</keyword>
<protein>
    <submittedName>
        <fullName evidence="23">Gamma-aminobutyric acid receptor subunit alpha-4 isoform X5</fullName>
    </submittedName>
</protein>
<evidence type="ECO:0000256" key="13">
    <source>
        <dbReference type="ARBA" id="ARBA00023214"/>
    </source>
</evidence>
<evidence type="ECO:0000256" key="8">
    <source>
        <dbReference type="ARBA" id="ARBA00023136"/>
    </source>
</evidence>
<evidence type="ECO:0000256" key="11">
    <source>
        <dbReference type="ARBA" id="ARBA00023173"/>
    </source>
</evidence>
<keyword evidence="10 23" id="KW-0675">Receptor</keyword>
<sequence length="547" mass="60376">MVSAKEPAIAMSSGLSIALLHCLCLATCLTGPPGQSKKEEKLWPENFTSILNSLLDGYDNRLRPGFGGPVTEVKTDIYVTSFGPVSDVEMEYTMDVFFRQTWVDKRLKYDGPIEILRLNNLMVSKVWTPDTFFRNGKKSVAHNMTAPNKLFRIMRNGTILYTMRLTISAECPMRLVDFPMDGHACPLKFGSYAYPKSEMIYTWTKGPEKSVEVPEESSSLVQYDLLGHTVSSETIKSITGEYIVMTVYFHLRRKMGYFMIQTYIPCIMTVILSQVSFWINKESVPARTVFGITTVLTMTTLSISARHSLPKVSYATAMDWFIAVCFAFVFSALIEFAAVNYFTNIQMEKAKRKTVKSLLEFPVAPVQRKRSTEETLTVPFQKEVQEILVFLLNAEKKGRGQVAFPKSTDANSNVRKRTNATVQSEADGGSRIDTRHSSIQPPSVAQGSSDITPRSFSASSPNPFTRINASETLSSARATPPAPPSTPILTGFVSQHATAGSPSIQHLLGSRLEQIQTTIPNTLGASAKPSAVTPPAPPASHSGTKDV</sequence>
<comment type="subcellular location">
    <subcellularLocation>
        <location evidence="17">Postsynaptic cell membrane</location>
        <topology evidence="17">Multi-pass membrane protein</topology>
    </subcellularLocation>
</comment>
<keyword evidence="3 18" id="KW-0812">Transmembrane</keyword>